<dbReference type="PANTHER" id="PTHR25462:SF296">
    <property type="entry name" value="MEIOTIC P26, ISOFORM F"/>
    <property type="match status" value="1"/>
</dbReference>
<evidence type="ECO:0000313" key="8">
    <source>
        <dbReference type="Proteomes" id="UP001500889"/>
    </source>
</evidence>
<accession>A0AAU9FJ57</accession>
<dbReference type="EMBL" id="AP029264">
    <property type="protein sequence ID" value="BFF95794.1"/>
    <property type="molecule type" value="Genomic_DNA"/>
</dbReference>
<gene>
    <name evidence="7" type="ORF">DMAD_13124</name>
</gene>
<keyword evidence="8" id="KW-1185">Reference proteome</keyword>
<dbReference type="Gene3D" id="3.30.40.10">
    <property type="entry name" value="Zinc/RING finger domain, C3HC4 (zinc finger)"/>
    <property type="match status" value="1"/>
</dbReference>
<proteinExistence type="predicted"/>
<dbReference type="InterPro" id="IPR047153">
    <property type="entry name" value="TRIM45/56/19-like"/>
</dbReference>
<dbReference type="GO" id="GO:0060255">
    <property type="term" value="P:regulation of macromolecule metabolic process"/>
    <property type="evidence" value="ECO:0007669"/>
    <property type="project" value="UniProtKB-ARBA"/>
</dbReference>
<organism evidence="7 8">
    <name type="scientific">Drosophila madeirensis</name>
    <name type="common">Fruit fly</name>
    <dbReference type="NCBI Taxonomy" id="30013"/>
    <lineage>
        <taxon>Eukaryota</taxon>
        <taxon>Metazoa</taxon>
        <taxon>Ecdysozoa</taxon>
        <taxon>Arthropoda</taxon>
        <taxon>Hexapoda</taxon>
        <taxon>Insecta</taxon>
        <taxon>Pterygota</taxon>
        <taxon>Neoptera</taxon>
        <taxon>Endopterygota</taxon>
        <taxon>Diptera</taxon>
        <taxon>Brachycera</taxon>
        <taxon>Muscomorpha</taxon>
        <taxon>Ephydroidea</taxon>
        <taxon>Drosophilidae</taxon>
        <taxon>Drosophila</taxon>
        <taxon>Sophophora</taxon>
    </lineage>
</organism>
<keyword evidence="1" id="KW-0479">Metal-binding</keyword>
<dbReference type="PANTHER" id="PTHR25462">
    <property type="entry name" value="BONUS, ISOFORM C-RELATED"/>
    <property type="match status" value="1"/>
</dbReference>
<name>A0AAU9FJ57_DROMD</name>
<dbReference type="Pfam" id="PF00097">
    <property type="entry name" value="zf-C3HC4"/>
    <property type="match status" value="1"/>
</dbReference>
<dbReference type="SMART" id="SM00184">
    <property type="entry name" value="RING"/>
    <property type="match status" value="1"/>
</dbReference>
<dbReference type="InterPro" id="IPR001841">
    <property type="entry name" value="Znf_RING"/>
</dbReference>
<evidence type="ECO:0000256" key="4">
    <source>
        <dbReference type="PROSITE-ProRule" id="PRU00175"/>
    </source>
</evidence>
<dbReference type="InterPro" id="IPR017907">
    <property type="entry name" value="Znf_RING_CS"/>
</dbReference>
<dbReference type="GO" id="GO:0008270">
    <property type="term" value="F:zinc ion binding"/>
    <property type="evidence" value="ECO:0007669"/>
    <property type="project" value="UniProtKB-KW"/>
</dbReference>
<evidence type="ECO:0000313" key="7">
    <source>
        <dbReference type="EMBL" id="BFF95794.1"/>
    </source>
</evidence>
<evidence type="ECO:0000256" key="1">
    <source>
        <dbReference type="ARBA" id="ARBA00022723"/>
    </source>
</evidence>
<reference evidence="7 8" key="1">
    <citation type="submission" date="2024-02" db="EMBL/GenBank/DDBJ databases">
        <title>A chromosome-level genome assembly of Drosophila madeirensis, a fruit fly species endemic to Madeira island.</title>
        <authorList>
            <person name="Tomihara K."/>
            <person name="Llopart A."/>
            <person name="Yamamoto D."/>
        </authorList>
    </citation>
    <scope>NUCLEOTIDE SEQUENCE [LARGE SCALE GENOMIC DNA]</scope>
    <source>
        <strain evidence="7 8">RF1</strain>
    </source>
</reference>
<dbReference type="AlphaFoldDB" id="A0AAU9FJ57"/>
<evidence type="ECO:0000259" key="6">
    <source>
        <dbReference type="PROSITE" id="PS50089"/>
    </source>
</evidence>
<evidence type="ECO:0000256" key="5">
    <source>
        <dbReference type="SAM" id="MobiDB-lite"/>
    </source>
</evidence>
<evidence type="ECO:0000256" key="2">
    <source>
        <dbReference type="ARBA" id="ARBA00022771"/>
    </source>
</evidence>
<dbReference type="PROSITE" id="PS00518">
    <property type="entry name" value="ZF_RING_1"/>
    <property type="match status" value="1"/>
</dbReference>
<sequence length="100" mass="11274">MPPKRKRPSSQPPTEGSPKKAKVADNEVVEKCRICLLPMENEVKLPCGHSFCQECLQESVRVWIEPSLSTSRCPMCRKNVDIHSLLKSKCPKKRCGPKPC</sequence>
<dbReference type="GO" id="GO:0005634">
    <property type="term" value="C:nucleus"/>
    <property type="evidence" value="ECO:0007669"/>
    <property type="project" value="UniProtKB-ARBA"/>
</dbReference>
<feature type="domain" description="RING-type" evidence="6">
    <location>
        <begin position="32"/>
        <end position="77"/>
    </location>
</feature>
<protein>
    <submittedName>
        <fullName evidence="7">Tripartite motif-containing protein 59-like</fullName>
    </submittedName>
</protein>
<dbReference type="GO" id="GO:0061630">
    <property type="term" value="F:ubiquitin protein ligase activity"/>
    <property type="evidence" value="ECO:0007669"/>
    <property type="project" value="TreeGrafter"/>
</dbReference>
<keyword evidence="2 4" id="KW-0863">Zinc-finger</keyword>
<dbReference type="InterPro" id="IPR013083">
    <property type="entry name" value="Znf_RING/FYVE/PHD"/>
</dbReference>
<keyword evidence="3" id="KW-0862">Zinc</keyword>
<dbReference type="PROSITE" id="PS50089">
    <property type="entry name" value="ZF_RING_2"/>
    <property type="match status" value="1"/>
</dbReference>
<feature type="region of interest" description="Disordered" evidence="5">
    <location>
        <begin position="1"/>
        <end position="23"/>
    </location>
</feature>
<dbReference type="Proteomes" id="UP001500889">
    <property type="component" value="Chromosome U"/>
</dbReference>
<dbReference type="InterPro" id="IPR018957">
    <property type="entry name" value="Znf_C3HC4_RING-type"/>
</dbReference>
<dbReference type="SUPFAM" id="SSF57850">
    <property type="entry name" value="RING/U-box"/>
    <property type="match status" value="1"/>
</dbReference>
<evidence type="ECO:0000256" key="3">
    <source>
        <dbReference type="ARBA" id="ARBA00022833"/>
    </source>
</evidence>